<evidence type="ECO:0000256" key="1">
    <source>
        <dbReference type="ARBA" id="ARBA00010688"/>
    </source>
</evidence>
<evidence type="ECO:0000256" key="5">
    <source>
        <dbReference type="ARBA" id="ARBA00022741"/>
    </source>
</evidence>
<dbReference type="EC" id="2.7.1.56" evidence="2 11"/>
<evidence type="ECO:0000256" key="4">
    <source>
        <dbReference type="ARBA" id="ARBA00022679"/>
    </source>
</evidence>
<evidence type="ECO:0000256" key="10">
    <source>
        <dbReference type="PIRNR" id="PIRNR000535"/>
    </source>
</evidence>
<comment type="similarity">
    <text evidence="1 11">Belongs to the carbohydrate kinase PfkB family.</text>
</comment>
<dbReference type="AlphaFoldDB" id="A0A1H3H028"/>
<evidence type="ECO:0000313" key="14">
    <source>
        <dbReference type="Proteomes" id="UP000199515"/>
    </source>
</evidence>
<dbReference type="InterPro" id="IPR029056">
    <property type="entry name" value="Ribokinase-like"/>
</dbReference>
<dbReference type="OrthoDB" id="9801219at2"/>
<dbReference type="Proteomes" id="UP000199515">
    <property type="component" value="Unassembled WGS sequence"/>
</dbReference>
<dbReference type="GO" id="GO:0044281">
    <property type="term" value="P:small molecule metabolic process"/>
    <property type="evidence" value="ECO:0007669"/>
    <property type="project" value="UniProtKB-ARBA"/>
</dbReference>
<feature type="domain" description="Carbohydrate kinase PfkB" evidence="12">
    <location>
        <begin position="7"/>
        <end position="285"/>
    </location>
</feature>
<dbReference type="NCBIfam" id="TIGR03828">
    <property type="entry name" value="pfkB"/>
    <property type="match status" value="1"/>
</dbReference>
<dbReference type="EMBL" id="FNON01000004">
    <property type="protein sequence ID" value="SDY08268.1"/>
    <property type="molecule type" value="Genomic_DNA"/>
</dbReference>
<dbReference type="Pfam" id="PF00294">
    <property type="entry name" value="PfkB"/>
    <property type="match status" value="1"/>
</dbReference>
<accession>A0A1H3H028</accession>
<dbReference type="PANTHER" id="PTHR46566">
    <property type="entry name" value="1-PHOSPHOFRUCTOKINASE-RELATED"/>
    <property type="match status" value="1"/>
</dbReference>
<reference evidence="13 14" key="1">
    <citation type="submission" date="2016-10" db="EMBL/GenBank/DDBJ databases">
        <authorList>
            <person name="de Groot N.N."/>
        </authorList>
    </citation>
    <scope>NUCLEOTIDE SEQUENCE [LARGE SCALE GENOMIC DNA]</scope>
    <source>
        <strain evidence="13 14">CPCC 202699</strain>
    </source>
</reference>
<dbReference type="GO" id="GO:0005524">
    <property type="term" value="F:ATP binding"/>
    <property type="evidence" value="ECO:0007669"/>
    <property type="project" value="UniProtKB-UniRule"/>
</dbReference>
<evidence type="ECO:0000256" key="3">
    <source>
        <dbReference type="ARBA" id="ARBA00013596"/>
    </source>
</evidence>
<evidence type="ECO:0000256" key="8">
    <source>
        <dbReference type="ARBA" id="ARBA00032802"/>
    </source>
</evidence>
<dbReference type="GO" id="GO:0008662">
    <property type="term" value="F:1-phosphofructokinase activity"/>
    <property type="evidence" value="ECO:0007669"/>
    <property type="project" value="UniProtKB-UniRule"/>
</dbReference>
<gene>
    <name evidence="13" type="ORF">SAMN05421504_104445</name>
</gene>
<evidence type="ECO:0000313" key="13">
    <source>
        <dbReference type="EMBL" id="SDY08268.1"/>
    </source>
</evidence>
<dbReference type="GO" id="GO:0005829">
    <property type="term" value="C:cytosol"/>
    <property type="evidence" value="ECO:0007669"/>
    <property type="project" value="TreeGrafter"/>
</dbReference>
<dbReference type="InterPro" id="IPR022463">
    <property type="entry name" value="1-PFruKinase"/>
</dbReference>
<dbReference type="NCBIfam" id="TIGR03168">
    <property type="entry name" value="1-PFK"/>
    <property type="match status" value="1"/>
</dbReference>
<comment type="function">
    <text evidence="11">Catalyzes the ATP-dependent phosphorylation of fructose-l-phosphate to fructose-l,6-bisphosphate.</text>
</comment>
<evidence type="ECO:0000256" key="6">
    <source>
        <dbReference type="ARBA" id="ARBA00022777"/>
    </source>
</evidence>
<dbReference type="SUPFAM" id="SSF53613">
    <property type="entry name" value="Ribokinase-like"/>
    <property type="match status" value="1"/>
</dbReference>
<evidence type="ECO:0000256" key="11">
    <source>
        <dbReference type="RuleBase" id="RU369061"/>
    </source>
</evidence>
<dbReference type="FunFam" id="3.40.1190.20:FF:000001">
    <property type="entry name" value="Phosphofructokinase"/>
    <property type="match status" value="1"/>
</dbReference>
<dbReference type="PIRSF" id="PIRSF000535">
    <property type="entry name" value="1PFK/6PFK/LacC"/>
    <property type="match status" value="1"/>
</dbReference>
<keyword evidence="5 11" id="KW-0547">Nucleotide-binding</keyword>
<dbReference type="Gene3D" id="3.40.1190.20">
    <property type="match status" value="1"/>
</dbReference>
<protein>
    <recommendedName>
        <fullName evidence="3 11">1-phosphofructokinase</fullName>
        <shortName evidence="11">Fru1PK</shortName>
        <ecNumber evidence="2 11">2.7.1.56</ecNumber>
    </recommendedName>
    <alternativeName>
        <fullName evidence="8 11">Fructose 1-phosphate kinase</fullName>
    </alternativeName>
</protein>
<dbReference type="InterPro" id="IPR002173">
    <property type="entry name" value="Carboh/pur_kinase_PfkB_CS"/>
</dbReference>
<name>A0A1H3H028_9PSEU</name>
<evidence type="ECO:0000256" key="2">
    <source>
        <dbReference type="ARBA" id="ARBA00012131"/>
    </source>
</evidence>
<keyword evidence="14" id="KW-1185">Reference proteome</keyword>
<keyword evidence="6 11" id="KW-0418">Kinase</keyword>
<dbReference type="GO" id="GO:0016052">
    <property type="term" value="P:carbohydrate catabolic process"/>
    <property type="evidence" value="ECO:0007669"/>
    <property type="project" value="UniProtKB-ARBA"/>
</dbReference>
<proteinExistence type="inferred from homology"/>
<dbReference type="InterPro" id="IPR011611">
    <property type="entry name" value="PfkB_dom"/>
</dbReference>
<dbReference type="RefSeq" id="WP_091291320.1">
    <property type="nucleotide sequence ID" value="NZ_FNON01000004.1"/>
</dbReference>
<dbReference type="STRING" id="589385.SAMN05421504_104445"/>
<dbReference type="CDD" id="cd01164">
    <property type="entry name" value="FruK_PfkB_like"/>
    <property type="match status" value="1"/>
</dbReference>
<evidence type="ECO:0000256" key="9">
    <source>
        <dbReference type="ARBA" id="ARBA00047745"/>
    </source>
</evidence>
<organism evidence="13 14">
    <name type="scientific">Amycolatopsis xylanica</name>
    <dbReference type="NCBI Taxonomy" id="589385"/>
    <lineage>
        <taxon>Bacteria</taxon>
        <taxon>Bacillati</taxon>
        <taxon>Actinomycetota</taxon>
        <taxon>Actinomycetes</taxon>
        <taxon>Pseudonocardiales</taxon>
        <taxon>Pseudonocardiaceae</taxon>
        <taxon>Amycolatopsis</taxon>
    </lineage>
</organism>
<comment type="catalytic activity">
    <reaction evidence="9 11">
        <text>beta-D-fructose 1-phosphate + ATP = beta-D-fructose 1,6-bisphosphate + ADP + H(+)</text>
        <dbReference type="Rhea" id="RHEA:14213"/>
        <dbReference type="ChEBI" id="CHEBI:15378"/>
        <dbReference type="ChEBI" id="CHEBI:30616"/>
        <dbReference type="ChEBI" id="CHEBI:32966"/>
        <dbReference type="ChEBI" id="CHEBI:138881"/>
        <dbReference type="ChEBI" id="CHEBI:456216"/>
        <dbReference type="EC" id="2.7.1.56"/>
    </reaction>
</comment>
<dbReference type="InterPro" id="IPR017583">
    <property type="entry name" value="Tagatose/fructose_Pkinase"/>
</dbReference>
<keyword evidence="4 10" id="KW-0808">Transferase</keyword>
<keyword evidence="7 11" id="KW-0067">ATP-binding</keyword>
<dbReference type="PROSITE" id="PS00584">
    <property type="entry name" value="PFKB_KINASES_2"/>
    <property type="match status" value="1"/>
</dbReference>
<evidence type="ECO:0000259" key="12">
    <source>
        <dbReference type="Pfam" id="PF00294"/>
    </source>
</evidence>
<sequence length="304" mass="30596">MFVTVTANPSVDRTIEVDRLVRGELHRASRTQVHPGGKGVNVARALVRNGVKTRAVVPVGGAEGAQLVALLTADSVDVVRVPTTGSVRCNVSVVEPDGTVTKLNEAGPSLTPADAEAIRDAALANIADATWVVLAGSLPPGAPVDFYADLVARLTGEGVRVAVDTSGPALVAAVAAQPALIKPNLHELEEAVGRELPAMADVVAAAHELRERGAGAVLASLGGEGAVLVDGEGVWHAEAAAEVRSSVGAGDALLAGFLSAGGQGPEALSEAVAWGAAAVSLPGSTMPGVEDIKGRVVRVARIDS</sequence>
<dbReference type="PANTHER" id="PTHR46566:SF5">
    <property type="entry name" value="1-PHOSPHOFRUCTOKINASE"/>
    <property type="match status" value="1"/>
</dbReference>
<evidence type="ECO:0000256" key="7">
    <source>
        <dbReference type="ARBA" id="ARBA00022840"/>
    </source>
</evidence>